<comment type="caution">
    <text evidence="2">The sequence shown here is derived from an EMBL/GenBank/DDBJ whole genome shotgun (WGS) entry which is preliminary data.</text>
</comment>
<accession>A0ABU6R7S8</accession>
<keyword evidence="3" id="KW-1185">Reference proteome</keyword>
<sequence>MDIDAEEDFQRYIEELGRAPKPSPLRSRQAAVPDEPLEAADRQSASRDGSSYDLPGESTTVRYLESGLVVTGPEYPTFPGLFLGAYKSDGRLAFGRSASRVGLGRGWSPCLVIGPRGSNIQNSCPELRRLGVSEPLAVFALLALFLSGAPPISEGFSSSYLLQVSSNLQGNSISLSFSSPFVFVGGGVVVFGRAFSSDGEKINSWP</sequence>
<dbReference type="Proteomes" id="UP001341840">
    <property type="component" value="Unassembled WGS sequence"/>
</dbReference>
<evidence type="ECO:0000313" key="2">
    <source>
        <dbReference type="EMBL" id="MED6120004.1"/>
    </source>
</evidence>
<organism evidence="2 3">
    <name type="scientific">Stylosanthes scabra</name>
    <dbReference type="NCBI Taxonomy" id="79078"/>
    <lineage>
        <taxon>Eukaryota</taxon>
        <taxon>Viridiplantae</taxon>
        <taxon>Streptophyta</taxon>
        <taxon>Embryophyta</taxon>
        <taxon>Tracheophyta</taxon>
        <taxon>Spermatophyta</taxon>
        <taxon>Magnoliopsida</taxon>
        <taxon>eudicotyledons</taxon>
        <taxon>Gunneridae</taxon>
        <taxon>Pentapetalae</taxon>
        <taxon>rosids</taxon>
        <taxon>fabids</taxon>
        <taxon>Fabales</taxon>
        <taxon>Fabaceae</taxon>
        <taxon>Papilionoideae</taxon>
        <taxon>50 kb inversion clade</taxon>
        <taxon>dalbergioids sensu lato</taxon>
        <taxon>Dalbergieae</taxon>
        <taxon>Pterocarpus clade</taxon>
        <taxon>Stylosanthes</taxon>
    </lineage>
</organism>
<evidence type="ECO:0000256" key="1">
    <source>
        <dbReference type="SAM" id="MobiDB-lite"/>
    </source>
</evidence>
<gene>
    <name evidence="2" type="ORF">PIB30_017027</name>
</gene>
<protein>
    <submittedName>
        <fullName evidence="2">Uncharacterized protein</fullName>
    </submittedName>
</protein>
<name>A0ABU6R7S8_9FABA</name>
<feature type="compositionally biased region" description="Basic and acidic residues" evidence="1">
    <location>
        <begin position="8"/>
        <end position="18"/>
    </location>
</feature>
<reference evidence="2 3" key="1">
    <citation type="journal article" date="2023" name="Plants (Basel)">
        <title>Bridging the Gap: Combining Genomics and Transcriptomics Approaches to Understand Stylosanthes scabra, an Orphan Legume from the Brazilian Caatinga.</title>
        <authorList>
            <person name="Ferreira-Neto J.R.C."/>
            <person name="da Silva M.D."/>
            <person name="Binneck E."/>
            <person name="de Melo N.F."/>
            <person name="da Silva R.H."/>
            <person name="de Melo A.L.T.M."/>
            <person name="Pandolfi V."/>
            <person name="Bustamante F.O."/>
            <person name="Brasileiro-Vidal A.C."/>
            <person name="Benko-Iseppon A.M."/>
        </authorList>
    </citation>
    <scope>NUCLEOTIDE SEQUENCE [LARGE SCALE GENOMIC DNA]</scope>
    <source>
        <tissue evidence="2">Leaves</tissue>
    </source>
</reference>
<proteinExistence type="predicted"/>
<feature type="region of interest" description="Disordered" evidence="1">
    <location>
        <begin position="1"/>
        <end position="57"/>
    </location>
</feature>
<evidence type="ECO:0000313" key="3">
    <source>
        <dbReference type="Proteomes" id="UP001341840"/>
    </source>
</evidence>
<dbReference type="EMBL" id="JASCZI010030257">
    <property type="protein sequence ID" value="MED6120004.1"/>
    <property type="molecule type" value="Genomic_DNA"/>
</dbReference>